<gene>
    <name evidence="4" type="ORF">QJ048_05805</name>
</gene>
<dbReference type="Gene3D" id="3.40.50.1110">
    <property type="entry name" value="SGNH hydrolase"/>
    <property type="match status" value="1"/>
</dbReference>
<dbReference type="InterPro" id="IPR036514">
    <property type="entry name" value="SGNH_hydro_sf"/>
</dbReference>
<dbReference type="Proteomes" id="UP001226434">
    <property type="component" value="Unassembled WGS sequence"/>
</dbReference>
<evidence type="ECO:0000256" key="1">
    <source>
        <dbReference type="ARBA" id="ARBA00008668"/>
    </source>
</evidence>
<comment type="similarity">
    <text evidence="1">Belongs to the 'GDSL' lipolytic enzyme family.</text>
</comment>
<evidence type="ECO:0000313" key="5">
    <source>
        <dbReference type="Proteomes" id="UP001226434"/>
    </source>
</evidence>
<protein>
    <submittedName>
        <fullName evidence="4">Rhamnogalacturonan acetylesterase</fullName>
    </submittedName>
</protein>
<comment type="caution">
    <text evidence="4">The sequence shown here is derived from an EMBL/GenBank/DDBJ whole genome shotgun (WGS) entry which is preliminary data.</text>
</comment>
<dbReference type="EMBL" id="JASBRG010000003">
    <property type="protein sequence ID" value="MDI3319277.1"/>
    <property type="molecule type" value="Genomic_DNA"/>
</dbReference>
<evidence type="ECO:0000259" key="3">
    <source>
        <dbReference type="Pfam" id="PF13472"/>
    </source>
</evidence>
<name>A0ABT6RBJ8_9BACT</name>
<sequence length="263" mass="29190">MKISESRRRYFLNVLWLPVLVLFLTAFSLLQSKPVLYIIGDSTVRNQITNGQWGWGSLVGDYFDSIKIDISNQAMAGRSTRTFIKEGRWDKVLSTLKAGDFVIMQFGHNEGAKPDTSREGYRGVLSGTGDETISLTWKDSTKEVVHTYGWYIKKFVNDAKAKGATVIVASMIPRNIFKDGKVVRADNNFGKWAAEAANASGAYFINLNAITADKYDAMGPELVKTFFPGDHTHTNKEGAAINAASVVEGLRKIKDCSLNNYLK</sequence>
<dbReference type="PANTHER" id="PTHR43695:SF1">
    <property type="entry name" value="RHAMNOGALACTURONAN ACETYLESTERASE"/>
    <property type="match status" value="1"/>
</dbReference>
<dbReference type="SUPFAM" id="SSF52266">
    <property type="entry name" value="SGNH hydrolase"/>
    <property type="match status" value="1"/>
</dbReference>
<dbReference type="PANTHER" id="PTHR43695">
    <property type="entry name" value="PUTATIVE (AFU_ORTHOLOGUE AFUA_2G17250)-RELATED"/>
    <property type="match status" value="1"/>
</dbReference>
<organism evidence="4 5">
    <name type="scientific">Pinibacter soli</name>
    <dbReference type="NCBI Taxonomy" id="3044211"/>
    <lineage>
        <taxon>Bacteria</taxon>
        <taxon>Pseudomonadati</taxon>
        <taxon>Bacteroidota</taxon>
        <taxon>Chitinophagia</taxon>
        <taxon>Chitinophagales</taxon>
        <taxon>Chitinophagaceae</taxon>
        <taxon>Pinibacter</taxon>
    </lineage>
</organism>
<dbReference type="Pfam" id="PF13472">
    <property type="entry name" value="Lipase_GDSL_2"/>
    <property type="match status" value="1"/>
</dbReference>
<reference evidence="4 5" key="1">
    <citation type="submission" date="2023-05" db="EMBL/GenBank/DDBJ databases">
        <title>Genome sequence of Pinibacter sp. MAH-24.</title>
        <authorList>
            <person name="Huq M.A."/>
        </authorList>
    </citation>
    <scope>NUCLEOTIDE SEQUENCE [LARGE SCALE GENOMIC DNA]</scope>
    <source>
        <strain evidence="4 5">MAH-24</strain>
    </source>
</reference>
<dbReference type="RefSeq" id="WP_282333391.1">
    <property type="nucleotide sequence ID" value="NZ_JASBRG010000003.1"/>
</dbReference>
<feature type="domain" description="SGNH hydrolase-type esterase" evidence="3">
    <location>
        <begin position="39"/>
        <end position="240"/>
    </location>
</feature>
<evidence type="ECO:0000256" key="2">
    <source>
        <dbReference type="ARBA" id="ARBA00022801"/>
    </source>
</evidence>
<keyword evidence="2" id="KW-0378">Hydrolase</keyword>
<dbReference type="InterPro" id="IPR037459">
    <property type="entry name" value="RhgT-like"/>
</dbReference>
<dbReference type="CDD" id="cd01821">
    <property type="entry name" value="Rhamnogalacturan_acetylesterase_like"/>
    <property type="match status" value="1"/>
</dbReference>
<proteinExistence type="inferred from homology"/>
<evidence type="ECO:0000313" key="4">
    <source>
        <dbReference type="EMBL" id="MDI3319277.1"/>
    </source>
</evidence>
<keyword evidence="5" id="KW-1185">Reference proteome</keyword>
<dbReference type="InterPro" id="IPR013830">
    <property type="entry name" value="SGNH_hydro"/>
</dbReference>
<accession>A0ABT6RBJ8</accession>